<evidence type="ECO:0000313" key="2">
    <source>
        <dbReference type="Ensembl" id="ENSOMYP00000137870.1"/>
    </source>
</evidence>
<dbReference type="InterPro" id="IPR000477">
    <property type="entry name" value="RT_dom"/>
</dbReference>
<dbReference type="PANTHER" id="PTHR31635:SF196">
    <property type="entry name" value="REVERSE TRANSCRIPTASE DOMAIN-CONTAINING PROTEIN-RELATED"/>
    <property type="match status" value="1"/>
</dbReference>
<evidence type="ECO:0000259" key="1">
    <source>
        <dbReference type="PROSITE" id="PS50878"/>
    </source>
</evidence>
<dbReference type="Pfam" id="PF00078">
    <property type="entry name" value="RVT_1"/>
    <property type="match status" value="1"/>
</dbReference>
<accession>A0A8K9XTZ1</accession>
<reference evidence="2" key="2">
    <citation type="submission" date="2025-08" db="UniProtKB">
        <authorList>
            <consortium name="Ensembl"/>
        </authorList>
    </citation>
    <scope>IDENTIFICATION</scope>
</reference>
<name>A0A8K9XTZ1_ONCMY</name>
<organism evidence="2 3">
    <name type="scientific">Oncorhynchus mykiss</name>
    <name type="common">Rainbow trout</name>
    <name type="synonym">Salmo gairdneri</name>
    <dbReference type="NCBI Taxonomy" id="8022"/>
    <lineage>
        <taxon>Eukaryota</taxon>
        <taxon>Metazoa</taxon>
        <taxon>Chordata</taxon>
        <taxon>Craniata</taxon>
        <taxon>Vertebrata</taxon>
        <taxon>Euteleostomi</taxon>
        <taxon>Actinopterygii</taxon>
        <taxon>Neopterygii</taxon>
        <taxon>Teleostei</taxon>
        <taxon>Protacanthopterygii</taxon>
        <taxon>Salmoniformes</taxon>
        <taxon>Salmonidae</taxon>
        <taxon>Salmoninae</taxon>
        <taxon>Oncorhynchus</taxon>
    </lineage>
</organism>
<evidence type="ECO:0000313" key="3">
    <source>
        <dbReference type="Proteomes" id="UP000694395"/>
    </source>
</evidence>
<dbReference type="InterPro" id="IPR043502">
    <property type="entry name" value="DNA/RNA_pol_sf"/>
</dbReference>
<dbReference type="AlphaFoldDB" id="A0A8K9XTZ1"/>
<dbReference type="Proteomes" id="UP000694395">
    <property type="component" value="Chromosome 11"/>
</dbReference>
<protein>
    <recommendedName>
        <fullName evidence="1">Reverse transcriptase domain-containing protein</fullName>
    </recommendedName>
</protein>
<reference evidence="2" key="3">
    <citation type="submission" date="2025-09" db="UniProtKB">
        <authorList>
            <consortium name="Ensembl"/>
        </authorList>
    </citation>
    <scope>IDENTIFICATION</scope>
</reference>
<dbReference type="SUPFAM" id="SSF56672">
    <property type="entry name" value="DNA/RNA polymerases"/>
    <property type="match status" value="1"/>
</dbReference>
<dbReference type="GeneTree" id="ENSGT00940000165023"/>
<dbReference type="CDD" id="cd01650">
    <property type="entry name" value="RT_nLTR_like"/>
    <property type="match status" value="1"/>
</dbReference>
<dbReference type="PROSITE" id="PS50878">
    <property type="entry name" value="RT_POL"/>
    <property type="match status" value="1"/>
</dbReference>
<dbReference type="Ensembl" id="ENSOMYT00000138241.1">
    <property type="protein sequence ID" value="ENSOMYP00000137870.1"/>
    <property type="gene ID" value="ENSOMYG00000057625.1"/>
</dbReference>
<feature type="domain" description="Reverse transcriptase" evidence="1">
    <location>
        <begin position="109"/>
        <end position="356"/>
    </location>
</feature>
<keyword evidence="3" id="KW-1185">Reference proteome</keyword>
<proteinExistence type="predicted"/>
<dbReference type="PANTHER" id="PTHR31635">
    <property type="entry name" value="REVERSE TRANSCRIPTASE DOMAIN-CONTAINING PROTEIN-RELATED"/>
    <property type="match status" value="1"/>
</dbReference>
<sequence length="356" mass="40525">MAIQTAEDEVTYDPKKINLTFHDFYCKLYTSERKHTEAELHSFLEGISLPKLSETDQEDLNSPFTPEDILEAITSMPPKKSPGPDGFPREFYKAFWPQLRPIFMPMLEDFCKNGVLPHSMHTARITVLLKKDKDPLSCSSFRPISLLDFDYKITKLLAKRLNTLLPKIIKADQTGFIGDRYSSEYIRRLFYIIDQVNAQKTPVLLASLDAEKAFDRMEWSFLFSVLEKFNMGPNFIKWIKSLYSHPNAMVTANGLNSDRFPLERGTRQGCSLSPLLYLLGAEPLAELIRSNPSIMGVSAGGLQHKITLHTDDVLLYISNPEKSHFRHNCSVWQVQVIRSTLTNPLSALSILHSPAL</sequence>
<reference evidence="2" key="1">
    <citation type="submission" date="2020-07" db="EMBL/GenBank/DDBJ databases">
        <title>A long reads based de novo assembly of the rainbow trout Arlee double haploid line genome.</title>
        <authorList>
            <person name="Gao G."/>
            <person name="Palti Y."/>
        </authorList>
    </citation>
    <scope>NUCLEOTIDE SEQUENCE [LARGE SCALE GENOMIC DNA]</scope>
</reference>